<evidence type="ECO:0000313" key="3">
    <source>
        <dbReference type="Proteomes" id="UP000319130"/>
    </source>
</evidence>
<sequence length="473" mass="54601">MMKIRWFIFCLALVLASPIVAAGENVFECTTDEQLAVQLTVYSSNLGLVKDIRKVELPVGQAELRFMDIASHIIPVTVHARSLNHPEDFAILEQTYHYDLMSADKLLDKYVGKKIKIIIWNEFQDRKEVVEATLLSNEQGQIYEIKDEIYLGHPGYKVLPGIPEDFTAKPTLMWLYDNRTTEAHKLEVSYLTSNMNWKADYVVILQENDRSLDISGWVTLANESGATYKNARLKLVAGEVHRVTERFGERSYMMKAMPEAQAPSFEERAFFEYHLYDLKRKTTIKDKETKQISLLEALGVGTEKELLVYGTRSYFTRPYTEEIPKQPVNVYIKFKNSEDEDLGMPLPAGIMHLYKKDDEGSLQFIGEDRIEHTPKDEEIKLKVGEAFDVVAERIQTDYRKITTRVHESEWEITLRNRKKTDITVGIVELLLGNWQIISSSHPYEKVDAFTIRFDVNVPKGEEIKVNYRVRVGL</sequence>
<feature type="chain" id="PRO_5022163167" evidence="1">
    <location>
        <begin position="23"/>
        <end position="473"/>
    </location>
</feature>
<gene>
    <name evidence="2" type="ORF">E3J48_08685</name>
</gene>
<dbReference type="AlphaFoldDB" id="A0A523VV30"/>
<evidence type="ECO:0000256" key="1">
    <source>
        <dbReference type="SAM" id="SignalP"/>
    </source>
</evidence>
<evidence type="ECO:0000313" key="2">
    <source>
        <dbReference type="EMBL" id="TET58636.1"/>
    </source>
</evidence>
<keyword evidence="1" id="KW-0732">Signal</keyword>
<feature type="signal peptide" evidence="1">
    <location>
        <begin position="1"/>
        <end position="22"/>
    </location>
</feature>
<proteinExistence type="predicted"/>
<name>A0A523VV30_UNCAE</name>
<dbReference type="PANTHER" id="PTHR38075">
    <property type="entry name" value="DUF4139 DOMAIN-CONTAINING PROTEIN"/>
    <property type="match status" value="1"/>
</dbReference>
<dbReference type="EMBL" id="SOIZ01000404">
    <property type="protein sequence ID" value="TET58636.1"/>
    <property type="molecule type" value="Genomic_DNA"/>
</dbReference>
<dbReference type="Proteomes" id="UP000319130">
    <property type="component" value="Unassembled WGS sequence"/>
</dbReference>
<comment type="caution">
    <text evidence="2">The sequence shown here is derived from an EMBL/GenBank/DDBJ whole genome shotgun (WGS) entry which is preliminary data.</text>
</comment>
<dbReference type="PANTHER" id="PTHR38075:SF1">
    <property type="entry name" value="DUF4139 DOMAIN-CONTAINING PROTEIN"/>
    <property type="match status" value="1"/>
</dbReference>
<reference evidence="2 3" key="1">
    <citation type="submission" date="2019-03" db="EMBL/GenBank/DDBJ databases">
        <title>Metabolic potential of uncultured bacteria and archaea associated with petroleum seepage in deep-sea sediments.</title>
        <authorList>
            <person name="Dong X."/>
            <person name="Hubert C."/>
        </authorList>
    </citation>
    <scope>NUCLEOTIDE SEQUENCE [LARGE SCALE GENOMIC DNA]</scope>
    <source>
        <strain evidence="2">E29_bin52</strain>
    </source>
</reference>
<accession>A0A523VV30</accession>
<protein>
    <submittedName>
        <fullName evidence="2">DUF4139 domain-containing protein</fullName>
    </submittedName>
</protein>
<organism evidence="2 3">
    <name type="scientific">Aerophobetes bacterium</name>
    <dbReference type="NCBI Taxonomy" id="2030807"/>
    <lineage>
        <taxon>Bacteria</taxon>
        <taxon>Candidatus Aerophobota</taxon>
    </lineage>
</organism>